<sequence length="1675" mass="181283">MKFYLLDKNENIIDNPPSEDILELFQDIQSHKADAVSGSLVLDERYTKDLDNVRYFAISDRNSEHNFWLYRKTIAQVQNKEIVFNGTGAFYDDLKGYGYIKEKRPNNITSVQALHLILDNTRWNIDYVDDRLNNEYHDADFYYLPYLDCFSKILETWQVDVVPFVNIEGNKITRRYVNLYYQQGGNNGRRFVYGSNALTVEKQTNDTDVYTALVGRGAGVEETNEDTGELTGGYSRKINFANESWSKSAGDPADKPAGQEYIEWPQATALYGYSDGAPRIGIVEFDNEKDTANLLRETWQHLLQVGVPQVQFKATVGDVGFLNLGETVTIVRYDLDIKYQTRVTGIKWNRKNENHSTITIGDKLVMSTAERLSGISSSVKQAQVTANDAKSSAGFAVNNGGVNVNWSEDEPQHPKEGDLWYQTQADGTIVMKQYEDGQWLIRVDDTTGEQIKNKVDEAIKGADAAKKSADDAVAKAEEASSNAKVTAAKFDDTNQKVKQALDNSVSAQSSAVSAVAKAESTASEFGTVKQKADSAAANALSAQASASEAVTQALSAEADSKDAKQIAGAVNQSYKTLTDGSTMTIAELEGGLAVKLTKTDLNGYSTKDWTQNQLKVTADGINGTMSSIKNTVDSQTTSIHDLQADSSGFKTQFTTVNDTLGKQTTDIGTLQASSKELTTGFNTLTTDNGTNKNDISQLKQTATEVSSTLETVQTQVQNSAVGTNLIVQSDLKSGYLIRKNGGINFSSDDFHSDNYIATNGATVFTLSSPDYVFKGSVNHTLAMYDSDKSFLGWQSITSSTQTLSHSNAAYIRFSINFTDEGDVRGKLSDWLSTHRYKLEKGSVATDWCANPADNATVTAVSKISQTVDGMQTDISKKIEQKDLNGYATQDWSNNQIKITADGINGAISSIKNTVDSQTTSINDLKADSNGFRDQFTTVTNTLGTHTTDISTLQVSSKELTSGFNTLTTDNSTNKNDISQLKQTATEVSSTLETVQTQVQDSAVGTNLLTGTSNAQDYTLSGSGWELGSLSSNGTNASIPCTPGASYTYSVIVKSTTYDCYPELQFFDSGKNFILNSTNVPGKDIGMRKTTEVAPENAAFVGAHMVLNNAPDSQTVVFNSEKLEKGSLATDWCPNPADNATVTAVSSISQTIDKIQGTIINKADQSQITQLANQITTTITSANNPAGIVKEYVLKRWFDDGQTGGWHGKIVGANKDDTYQINAGNGHTAVLTFVDTSVVESKNSFAVSANEEFNFEIWIDTTLTEGDIQFGLQLTDSSGKSSFFPAITVDKNIKAAKYTGKLTIPNGYVSAMPAITKSAEASLIDWGLVTGMSITNAADTGSGSSTQVTQLSDAFGLLVRKDNLLSQINVEAGSTLIHSNKIFLDADSVIFSGSAFIPSAAITNLSADKITAGTLDAKTINVINLNGSSIASKSITADKLATNMIRVGLNNELSGMVINQSSLATYDGGQISMQLTSDGLLVSNPDNYGSLVGRIHSNTWVGHSNVQGLNFDLEYLSDYMSWSRKRSPSETSYTTVLRWMDSGAASTVGVDAGFLFSDDVRFQNPAVFRDELNVNDHIFFSNTSNNVKIYGASTPLKFSTLTVTGEESNMPSIKNSSASSGLAFGSGELWLSSGNNAISLSDIKRVVYFFKGKTLSFATGFNKSGGTAVSWHDYTF</sequence>
<dbReference type="Proteomes" id="UP000051248">
    <property type="component" value="Unassembled WGS sequence"/>
</dbReference>
<dbReference type="PATRIC" id="fig|1423775.4.peg.2670"/>
<dbReference type="eggNOG" id="COG0845">
    <property type="taxonomic scope" value="Bacteria"/>
</dbReference>
<evidence type="ECO:0000259" key="1">
    <source>
        <dbReference type="Pfam" id="PF06605"/>
    </source>
</evidence>
<dbReference type="InterPro" id="IPR007119">
    <property type="entry name" value="Phage_tail_spike_N"/>
</dbReference>
<keyword evidence="3" id="KW-1185">Reference proteome</keyword>
<proteinExistence type="predicted"/>
<comment type="caution">
    <text evidence="2">The sequence shown here is derived from an EMBL/GenBank/DDBJ whole genome shotgun (WGS) entry which is preliminary data.</text>
</comment>
<dbReference type="EMBL" id="AZDZ01000006">
    <property type="protein sequence ID" value="KRK80232.1"/>
    <property type="molecule type" value="Genomic_DNA"/>
</dbReference>
<dbReference type="STRING" id="1423775.FD03_GL002622"/>
<name>A0A0R1KA70_9LACO</name>
<dbReference type="NCBIfam" id="TIGR01665">
    <property type="entry name" value="put_anti_recept"/>
    <property type="match status" value="1"/>
</dbReference>
<dbReference type="Pfam" id="PF06605">
    <property type="entry name" value="Prophage_tail"/>
    <property type="match status" value="1"/>
</dbReference>
<dbReference type="RefSeq" id="WP_056979712.1">
    <property type="nucleotide sequence ID" value="NZ_AZDZ01000006.1"/>
</dbReference>
<dbReference type="Gene3D" id="1.10.287.1490">
    <property type="match status" value="1"/>
</dbReference>
<dbReference type="InterPro" id="IPR010572">
    <property type="entry name" value="Tail_dom"/>
</dbReference>
<feature type="domain" description="Tail spike" evidence="1">
    <location>
        <begin position="98"/>
        <end position="362"/>
    </location>
</feature>
<organism evidence="2 3">
    <name type="scientific">Companilactobacillus nodensis DSM 19682 = JCM 14932 = NBRC 107160</name>
    <dbReference type="NCBI Taxonomy" id="1423775"/>
    <lineage>
        <taxon>Bacteria</taxon>
        <taxon>Bacillati</taxon>
        <taxon>Bacillota</taxon>
        <taxon>Bacilli</taxon>
        <taxon>Lactobacillales</taxon>
        <taxon>Lactobacillaceae</taxon>
        <taxon>Companilactobacillus</taxon>
    </lineage>
</organism>
<protein>
    <recommendedName>
        <fullName evidence="1">Tail spike domain-containing protein</fullName>
    </recommendedName>
</protein>
<accession>A0A0R1KA70</accession>
<reference evidence="2 3" key="1">
    <citation type="journal article" date="2015" name="Genome Announc.">
        <title>Expanding the biotechnology potential of lactobacilli through comparative genomics of 213 strains and associated genera.</title>
        <authorList>
            <person name="Sun Z."/>
            <person name="Harris H.M."/>
            <person name="McCann A."/>
            <person name="Guo C."/>
            <person name="Argimon S."/>
            <person name="Zhang W."/>
            <person name="Yang X."/>
            <person name="Jeffery I.B."/>
            <person name="Cooney J.C."/>
            <person name="Kagawa T.F."/>
            <person name="Liu W."/>
            <person name="Song Y."/>
            <person name="Salvetti E."/>
            <person name="Wrobel A."/>
            <person name="Rasinkangas P."/>
            <person name="Parkhill J."/>
            <person name="Rea M.C."/>
            <person name="O'Sullivan O."/>
            <person name="Ritari J."/>
            <person name="Douillard F.P."/>
            <person name="Paul Ross R."/>
            <person name="Yang R."/>
            <person name="Briner A.E."/>
            <person name="Felis G.E."/>
            <person name="de Vos W.M."/>
            <person name="Barrangou R."/>
            <person name="Klaenhammer T.R."/>
            <person name="Caufield P.W."/>
            <person name="Cui Y."/>
            <person name="Zhang H."/>
            <person name="O'Toole P.W."/>
        </authorList>
    </citation>
    <scope>NUCLEOTIDE SEQUENCE [LARGE SCALE GENOMIC DNA]</scope>
    <source>
        <strain evidence="2 3">DSM 19682</strain>
    </source>
</reference>
<evidence type="ECO:0000313" key="3">
    <source>
        <dbReference type="Proteomes" id="UP000051248"/>
    </source>
</evidence>
<gene>
    <name evidence="2" type="ORF">FD03_GL002622</name>
</gene>
<evidence type="ECO:0000313" key="2">
    <source>
        <dbReference type="EMBL" id="KRK80232.1"/>
    </source>
</evidence>